<dbReference type="EMBL" id="BARW01004341">
    <property type="protein sequence ID" value="GAI62046.1"/>
    <property type="molecule type" value="Genomic_DNA"/>
</dbReference>
<dbReference type="SUPFAM" id="SSF53474">
    <property type="entry name" value="alpha/beta-Hydrolases"/>
    <property type="match status" value="1"/>
</dbReference>
<protein>
    <recommendedName>
        <fullName evidence="2">Peptidase S9 prolyl oligopeptidase catalytic domain-containing protein</fullName>
    </recommendedName>
</protein>
<evidence type="ECO:0008006" key="2">
    <source>
        <dbReference type="Google" id="ProtNLM"/>
    </source>
</evidence>
<dbReference type="AlphaFoldDB" id="X1R4S0"/>
<dbReference type="Gene3D" id="3.40.50.1820">
    <property type="entry name" value="alpha/beta hydrolase"/>
    <property type="match status" value="1"/>
</dbReference>
<proteinExistence type="predicted"/>
<name>X1R4S0_9ZZZZ</name>
<feature type="non-terminal residue" evidence="1">
    <location>
        <position position="1"/>
    </location>
</feature>
<comment type="caution">
    <text evidence="1">The sequence shown here is derived from an EMBL/GenBank/DDBJ whole genome shotgun (WGS) entry which is preliminary data.</text>
</comment>
<evidence type="ECO:0000313" key="1">
    <source>
        <dbReference type="EMBL" id="GAI62046.1"/>
    </source>
</evidence>
<gene>
    <name evidence="1" type="ORF">S12H4_10246</name>
</gene>
<reference evidence="1" key="1">
    <citation type="journal article" date="2014" name="Front. Microbiol.">
        <title>High frequency of phylogenetically diverse reductive dehalogenase-homologous genes in deep subseafloor sedimentary metagenomes.</title>
        <authorList>
            <person name="Kawai M."/>
            <person name="Futagami T."/>
            <person name="Toyoda A."/>
            <person name="Takaki Y."/>
            <person name="Nishi S."/>
            <person name="Hori S."/>
            <person name="Arai W."/>
            <person name="Tsubouchi T."/>
            <person name="Morono Y."/>
            <person name="Uchiyama I."/>
            <person name="Ito T."/>
            <person name="Fujiyama A."/>
            <person name="Inagaki F."/>
            <person name="Takami H."/>
        </authorList>
    </citation>
    <scope>NUCLEOTIDE SEQUENCE</scope>
    <source>
        <strain evidence="1">Expedition CK06-06</strain>
    </source>
</reference>
<dbReference type="InterPro" id="IPR029058">
    <property type="entry name" value="AB_hydrolase_fold"/>
</dbReference>
<organism evidence="1">
    <name type="scientific">marine sediment metagenome</name>
    <dbReference type="NCBI Taxonomy" id="412755"/>
    <lineage>
        <taxon>unclassified sequences</taxon>
        <taxon>metagenomes</taxon>
        <taxon>ecological metagenomes</taxon>
    </lineage>
</organism>
<sequence length="61" mass="7214">LLVIHGEEDKLFPIEHAYYIMDWAIGEKELKSYPEGKHGCINFLDEVVPYSIDWLKKHLLE</sequence>
<accession>X1R4S0</accession>